<dbReference type="InterPro" id="IPR050389">
    <property type="entry name" value="LysR-type_TF"/>
</dbReference>
<evidence type="ECO:0000313" key="8">
    <source>
        <dbReference type="Proteomes" id="UP000519439"/>
    </source>
</evidence>
<comment type="similarity">
    <text evidence="1">Belongs to the LysR transcriptional regulatory family.</text>
</comment>
<dbReference type="SUPFAM" id="SSF53850">
    <property type="entry name" value="Periplasmic binding protein-like II"/>
    <property type="match status" value="1"/>
</dbReference>
<dbReference type="AlphaFoldDB" id="A0A7W6N711"/>
<dbReference type="PANTHER" id="PTHR30118:SF15">
    <property type="entry name" value="TRANSCRIPTIONAL REGULATORY PROTEIN"/>
    <property type="match status" value="1"/>
</dbReference>
<evidence type="ECO:0000256" key="1">
    <source>
        <dbReference type="ARBA" id="ARBA00009437"/>
    </source>
</evidence>
<dbReference type="PRINTS" id="PR00039">
    <property type="entry name" value="HTHLYSR"/>
</dbReference>
<dbReference type="InterPro" id="IPR036388">
    <property type="entry name" value="WH-like_DNA-bd_sf"/>
</dbReference>
<dbReference type="GO" id="GO:0003700">
    <property type="term" value="F:DNA-binding transcription factor activity"/>
    <property type="evidence" value="ECO:0007669"/>
    <property type="project" value="InterPro"/>
</dbReference>
<dbReference type="PROSITE" id="PS50931">
    <property type="entry name" value="HTH_LYSR"/>
    <property type="match status" value="1"/>
</dbReference>
<dbReference type="GO" id="GO:0003677">
    <property type="term" value="F:DNA binding"/>
    <property type="evidence" value="ECO:0007669"/>
    <property type="project" value="UniProtKB-KW"/>
</dbReference>
<dbReference type="Pfam" id="PF00126">
    <property type="entry name" value="HTH_1"/>
    <property type="match status" value="1"/>
</dbReference>
<keyword evidence="5" id="KW-0804">Transcription</keyword>
<dbReference type="RefSeq" id="WP_051434929.1">
    <property type="nucleotide sequence ID" value="NZ_JACIDC010000001.1"/>
</dbReference>
<accession>A0A7W6N711</accession>
<comment type="caution">
    <text evidence="7">The sequence shown here is derived from an EMBL/GenBank/DDBJ whole genome shotgun (WGS) entry which is preliminary data.</text>
</comment>
<dbReference type="EMBL" id="JACIDC010000001">
    <property type="protein sequence ID" value="MBB4038838.1"/>
    <property type="molecule type" value="Genomic_DNA"/>
</dbReference>
<proteinExistence type="inferred from homology"/>
<protein>
    <submittedName>
        <fullName evidence="7">DNA-binding transcriptional LysR family regulator</fullName>
    </submittedName>
</protein>
<reference evidence="7 8" key="1">
    <citation type="submission" date="2020-08" db="EMBL/GenBank/DDBJ databases">
        <title>Genomic Encyclopedia of Type Strains, Phase IV (KMG-IV): sequencing the most valuable type-strain genomes for metagenomic binning, comparative biology and taxonomic classification.</title>
        <authorList>
            <person name="Goeker M."/>
        </authorList>
    </citation>
    <scope>NUCLEOTIDE SEQUENCE [LARGE SCALE GENOMIC DNA]</scope>
    <source>
        <strain evidence="7 8">DSM 15743</strain>
    </source>
</reference>
<dbReference type="Gene3D" id="1.10.10.10">
    <property type="entry name" value="Winged helix-like DNA-binding domain superfamily/Winged helix DNA-binding domain"/>
    <property type="match status" value="1"/>
</dbReference>
<evidence type="ECO:0000256" key="4">
    <source>
        <dbReference type="ARBA" id="ARBA00023125"/>
    </source>
</evidence>
<feature type="domain" description="HTH lysR-type" evidence="6">
    <location>
        <begin position="7"/>
        <end position="64"/>
    </location>
</feature>
<sequence length="304" mass="33347">MNDIRKMDLNLLVVFEHLLQEHNVTAAAARLGLSQAAVSASLKRLRALYGDPLFLRTQNGLRPTPRAIVLKPMVEDALSIVRKSLDLSGDPAADSQTHVVTLGLSDDFEMAFGRALIQAAERLLPGVRLVFRQTNSAMVAAALHDRQIDLAITSGGVSDSRLKHLSLGSSGYLCVYDLKRRGSHAPLAIEEYIAREHLLISFSGLVGVVDDVLAEHGLRRRLRAATSHFSALPFLLAETDAIATLPGHAARALLPLRIFGVSPCPIAFPSYSIDLSWRFDAVRQRPIQQMRDLIAEFFSRELTA</sequence>
<dbReference type="PANTHER" id="PTHR30118">
    <property type="entry name" value="HTH-TYPE TRANSCRIPTIONAL REGULATOR LEUO-RELATED"/>
    <property type="match status" value="1"/>
</dbReference>
<evidence type="ECO:0000256" key="2">
    <source>
        <dbReference type="ARBA" id="ARBA00022458"/>
    </source>
</evidence>
<evidence type="ECO:0000256" key="3">
    <source>
        <dbReference type="ARBA" id="ARBA00023015"/>
    </source>
</evidence>
<dbReference type="InterPro" id="IPR000847">
    <property type="entry name" value="LysR_HTH_N"/>
</dbReference>
<dbReference type="InterPro" id="IPR036390">
    <property type="entry name" value="WH_DNA-bd_sf"/>
</dbReference>
<dbReference type="Gene3D" id="3.40.190.10">
    <property type="entry name" value="Periplasmic binding protein-like II"/>
    <property type="match status" value="2"/>
</dbReference>
<keyword evidence="2" id="KW-0536">Nodulation</keyword>
<gene>
    <name evidence="7" type="ORF">GGR34_000467</name>
</gene>
<dbReference type="InterPro" id="IPR005119">
    <property type="entry name" value="LysR_subst-bd"/>
</dbReference>
<keyword evidence="4 7" id="KW-0238">DNA-binding</keyword>
<dbReference type="Pfam" id="PF03466">
    <property type="entry name" value="LysR_substrate"/>
    <property type="match status" value="1"/>
</dbReference>
<dbReference type="SUPFAM" id="SSF46785">
    <property type="entry name" value="Winged helix' DNA-binding domain"/>
    <property type="match status" value="1"/>
</dbReference>
<dbReference type="Proteomes" id="UP000519439">
    <property type="component" value="Unassembled WGS sequence"/>
</dbReference>
<evidence type="ECO:0000313" key="7">
    <source>
        <dbReference type="EMBL" id="MBB4038838.1"/>
    </source>
</evidence>
<evidence type="ECO:0000256" key="5">
    <source>
        <dbReference type="ARBA" id="ARBA00023163"/>
    </source>
</evidence>
<organism evidence="7 8">
    <name type="scientific">Microvirga flocculans</name>
    <dbReference type="NCBI Taxonomy" id="217168"/>
    <lineage>
        <taxon>Bacteria</taxon>
        <taxon>Pseudomonadati</taxon>
        <taxon>Pseudomonadota</taxon>
        <taxon>Alphaproteobacteria</taxon>
        <taxon>Hyphomicrobiales</taxon>
        <taxon>Methylobacteriaceae</taxon>
        <taxon>Microvirga</taxon>
    </lineage>
</organism>
<keyword evidence="8" id="KW-1185">Reference proteome</keyword>
<keyword evidence="3" id="KW-0805">Transcription regulation</keyword>
<evidence type="ECO:0000259" key="6">
    <source>
        <dbReference type="PROSITE" id="PS50931"/>
    </source>
</evidence>
<name>A0A7W6N711_9HYPH</name>